<comment type="caution">
    <text evidence="7">The sequence shown here is derived from an EMBL/GenBank/DDBJ whole genome shotgun (WGS) entry which is preliminary data.</text>
</comment>
<dbReference type="PROSITE" id="PS51722">
    <property type="entry name" value="G_TR_2"/>
    <property type="match status" value="1"/>
</dbReference>
<dbReference type="InterPro" id="IPR041095">
    <property type="entry name" value="EFG_II"/>
</dbReference>
<dbReference type="Pfam" id="PF00009">
    <property type="entry name" value="GTP_EFTU"/>
    <property type="match status" value="1"/>
</dbReference>
<dbReference type="PANTHER" id="PTHR43261">
    <property type="entry name" value="TRANSLATION ELONGATION FACTOR G-RELATED"/>
    <property type="match status" value="1"/>
</dbReference>
<evidence type="ECO:0000256" key="5">
    <source>
        <dbReference type="SAM" id="SignalP"/>
    </source>
</evidence>
<dbReference type="OrthoDB" id="198619at2759"/>
<evidence type="ECO:0000256" key="2">
    <source>
        <dbReference type="ARBA" id="ARBA00022917"/>
    </source>
</evidence>
<dbReference type="GO" id="GO:0005525">
    <property type="term" value="F:GTP binding"/>
    <property type="evidence" value="ECO:0007669"/>
    <property type="project" value="UniProtKB-KW"/>
</dbReference>
<proteinExistence type="predicted"/>
<feature type="domain" description="Tr-type G" evidence="6">
    <location>
        <begin position="1"/>
        <end position="268"/>
    </location>
</feature>
<keyword evidence="1" id="KW-0547">Nucleotide-binding</keyword>
<keyword evidence="5" id="KW-0732">Signal</keyword>
<gene>
    <name evidence="7" type="ORF">BS47DRAFT_1382149</name>
</gene>
<evidence type="ECO:0000256" key="1">
    <source>
        <dbReference type="ARBA" id="ARBA00022741"/>
    </source>
</evidence>
<dbReference type="Pfam" id="PF22042">
    <property type="entry name" value="EF-G_D2"/>
    <property type="match status" value="1"/>
</dbReference>
<evidence type="ECO:0000313" key="8">
    <source>
        <dbReference type="Proteomes" id="UP000886523"/>
    </source>
</evidence>
<dbReference type="GO" id="GO:0003924">
    <property type="term" value="F:GTPase activity"/>
    <property type="evidence" value="ECO:0007669"/>
    <property type="project" value="InterPro"/>
</dbReference>
<dbReference type="Pfam" id="PF00679">
    <property type="entry name" value="EFG_C"/>
    <property type="match status" value="1"/>
</dbReference>
<feature type="compositionally biased region" description="Basic and acidic residues" evidence="4">
    <location>
        <begin position="507"/>
        <end position="521"/>
    </location>
</feature>
<dbReference type="GO" id="GO:0032543">
    <property type="term" value="P:mitochondrial translation"/>
    <property type="evidence" value="ECO:0007669"/>
    <property type="project" value="TreeGrafter"/>
</dbReference>
<reference evidence="7" key="1">
    <citation type="journal article" date="2020" name="Nat. Commun.">
        <title>Large-scale genome sequencing of mycorrhizal fungi provides insights into the early evolution of symbiotic traits.</title>
        <authorList>
            <person name="Miyauchi S."/>
            <person name="Kiss E."/>
            <person name="Kuo A."/>
            <person name="Drula E."/>
            <person name="Kohler A."/>
            <person name="Sanchez-Garcia M."/>
            <person name="Morin E."/>
            <person name="Andreopoulos B."/>
            <person name="Barry K.W."/>
            <person name="Bonito G."/>
            <person name="Buee M."/>
            <person name="Carver A."/>
            <person name="Chen C."/>
            <person name="Cichocki N."/>
            <person name="Clum A."/>
            <person name="Culley D."/>
            <person name="Crous P.W."/>
            <person name="Fauchery L."/>
            <person name="Girlanda M."/>
            <person name="Hayes R.D."/>
            <person name="Keri Z."/>
            <person name="LaButti K."/>
            <person name="Lipzen A."/>
            <person name="Lombard V."/>
            <person name="Magnuson J."/>
            <person name="Maillard F."/>
            <person name="Murat C."/>
            <person name="Nolan M."/>
            <person name="Ohm R.A."/>
            <person name="Pangilinan J."/>
            <person name="Pereira M.F."/>
            <person name="Perotto S."/>
            <person name="Peter M."/>
            <person name="Pfister S."/>
            <person name="Riley R."/>
            <person name="Sitrit Y."/>
            <person name="Stielow J.B."/>
            <person name="Szollosi G."/>
            <person name="Zifcakova L."/>
            <person name="Stursova M."/>
            <person name="Spatafora J.W."/>
            <person name="Tedersoo L."/>
            <person name="Vaario L.M."/>
            <person name="Yamada A."/>
            <person name="Yan M."/>
            <person name="Wang P."/>
            <person name="Xu J."/>
            <person name="Bruns T."/>
            <person name="Baldrian P."/>
            <person name="Vilgalys R."/>
            <person name="Dunand C."/>
            <person name="Henrissat B."/>
            <person name="Grigoriev I.V."/>
            <person name="Hibbett D."/>
            <person name="Nagy L.G."/>
            <person name="Martin F.M."/>
        </authorList>
    </citation>
    <scope>NUCLEOTIDE SEQUENCE</scope>
    <source>
        <strain evidence="7">UP504</strain>
    </source>
</reference>
<feature type="region of interest" description="Disordered" evidence="4">
    <location>
        <begin position="507"/>
        <end position="543"/>
    </location>
</feature>
<evidence type="ECO:0000256" key="4">
    <source>
        <dbReference type="SAM" id="MobiDB-lite"/>
    </source>
</evidence>
<dbReference type="AlphaFoldDB" id="A0A9P6AY60"/>
<organism evidence="7 8">
    <name type="scientific">Hydnum rufescens UP504</name>
    <dbReference type="NCBI Taxonomy" id="1448309"/>
    <lineage>
        <taxon>Eukaryota</taxon>
        <taxon>Fungi</taxon>
        <taxon>Dikarya</taxon>
        <taxon>Basidiomycota</taxon>
        <taxon>Agaricomycotina</taxon>
        <taxon>Agaricomycetes</taxon>
        <taxon>Cantharellales</taxon>
        <taxon>Hydnaceae</taxon>
        <taxon>Hydnum</taxon>
    </lineage>
</organism>
<dbReference type="InterPro" id="IPR053905">
    <property type="entry name" value="EF-G-like_DII"/>
</dbReference>
<dbReference type="PANTHER" id="PTHR43261:SF1">
    <property type="entry name" value="RIBOSOME-RELEASING FACTOR 2, MITOCHONDRIAL"/>
    <property type="match status" value="1"/>
</dbReference>
<dbReference type="SUPFAM" id="SSF52540">
    <property type="entry name" value="P-loop containing nucleoside triphosphate hydrolases"/>
    <property type="match status" value="1"/>
</dbReference>
<feature type="signal peptide" evidence="5">
    <location>
        <begin position="1"/>
        <end position="18"/>
    </location>
</feature>
<dbReference type="EMBL" id="MU128964">
    <property type="protein sequence ID" value="KAF9514166.1"/>
    <property type="molecule type" value="Genomic_DNA"/>
</dbReference>
<dbReference type="GO" id="GO:0032790">
    <property type="term" value="P:ribosome disassembly"/>
    <property type="evidence" value="ECO:0007669"/>
    <property type="project" value="TreeGrafter"/>
</dbReference>
<dbReference type="Gene3D" id="2.40.30.10">
    <property type="entry name" value="Translation factors"/>
    <property type="match status" value="1"/>
</dbReference>
<dbReference type="InterPro" id="IPR035647">
    <property type="entry name" value="EFG_III/V"/>
</dbReference>
<evidence type="ECO:0000256" key="3">
    <source>
        <dbReference type="ARBA" id="ARBA00023134"/>
    </source>
</evidence>
<dbReference type="InterPro" id="IPR027417">
    <property type="entry name" value="P-loop_NTPase"/>
</dbReference>
<dbReference type="Proteomes" id="UP000886523">
    <property type="component" value="Unassembled WGS sequence"/>
</dbReference>
<name>A0A9P6AY60_9AGAM</name>
<dbReference type="Gene3D" id="3.40.50.300">
    <property type="entry name" value="P-loop containing nucleotide triphosphate hydrolases"/>
    <property type="match status" value="1"/>
</dbReference>
<accession>A0A9P6AY60</accession>
<keyword evidence="8" id="KW-1185">Reference proteome</keyword>
<keyword evidence="3" id="KW-0342">GTP-binding</keyword>
<evidence type="ECO:0000259" key="6">
    <source>
        <dbReference type="PROSITE" id="PS51722"/>
    </source>
</evidence>
<sequence length="718" mass="78891">MHRLTLRLLALLIQEVQPQTFYRQSESADWTFNLIDTPGHVDFGMEVESASRVIDGAVVLMDAVEGVEGQTLGVWRQLDRHDVPTRLIFLNKLDRPGASLRSSIRSILANRLHPSPLLLTLPVASFDAAHYNTGEPGVKGIVDLVNWEVWQWNMKGELSRHPLPRTAEFLESSPIFPPSHPILLELLPAREALVDSLCLLSPALMSQFLSLPSSPSPYLSLSARDMLAALRQLTLDKSVLPVLCGAALRHVGTELALNYVGALLANPVDVHPQDVVSSNHGDVELLAWKVGWDKQRGWMTFVRVYSGTLTRQTMLYNTSSRQRERISKLVLLYASRPEIVESLPFGSVGVILGLKHTRTGDTLVSTAWTDKTLSKTATDKVLRNIVPPPSVISASVIPHSQSDVQPVKAALLALSRTDPSLRVTEDEEEGQTLVHGLGELHLEIVEGRLRDEWEVRCQFGKRRVSYRETLGFNLGSDPGPINVEERWEKDISGTRVGATVKLAVRPMTDKERESERSDRGWDGNLVVDTSGKSLPNPNTPDDRISPDSPLFPMLQGIANALSVSPHTGLSLSAVHVQDAGPGDVMEPYMRVKVDVPEESIGRVVKDLTENLGEILDLGSVGASPESGSGEEEIGYDEDGVYIPPAWMTPSSVSLSQASSTPQMRRSVHAVAPLSKMLRYSTRLRAASGGLGIFEMSVEGFRPVAEVRRMEILKEIGRA</sequence>
<dbReference type="SUPFAM" id="SSF54980">
    <property type="entry name" value="EF-G C-terminal domain-like"/>
    <property type="match status" value="3"/>
</dbReference>
<dbReference type="InterPro" id="IPR000795">
    <property type="entry name" value="T_Tr_GTP-bd_dom"/>
</dbReference>
<dbReference type="SMART" id="SM00838">
    <property type="entry name" value="EFG_C"/>
    <property type="match status" value="1"/>
</dbReference>
<dbReference type="GO" id="GO:0005739">
    <property type="term" value="C:mitochondrion"/>
    <property type="evidence" value="ECO:0007669"/>
    <property type="project" value="TreeGrafter"/>
</dbReference>
<dbReference type="Gene3D" id="3.30.70.240">
    <property type="match status" value="1"/>
</dbReference>
<evidence type="ECO:0000313" key="7">
    <source>
        <dbReference type="EMBL" id="KAF9514166.1"/>
    </source>
</evidence>
<dbReference type="SUPFAM" id="SSF50447">
    <property type="entry name" value="Translation proteins"/>
    <property type="match status" value="1"/>
</dbReference>
<keyword evidence="2" id="KW-0648">Protein biosynthesis</keyword>
<protein>
    <recommendedName>
        <fullName evidence="6">Tr-type G domain-containing protein</fullName>
    </recommendedName>
</protein>
<feature type="chain" id="PRO_5040412174" description="Tr-type G domain-containing protein" evidence="5">
    <location>
        <begin position="19"/>
        <end position="718"/>
    </location>
</feature>
<dbReference type="Gene3D" id="3.30.70.870">
    <property type="entry name" value="Elongation Factor G (Translational Gtpase), domain 3"/>
    <property type="match status" value="1"/>
</dbReference>
<dbReference type="Pfam" id="PF14492">
    <property type="entry name" value="EFG_III"/>
    <property type="match status" value="1"/>
</dbReference>
<dbReference type="InterPro" id="IPR000640">
    <property type="entry name" value="EFG_V-like"/>
</dbReference>
<dbReference type="InterPro" id="IPR009000">
    <property type="entry name" value="Transl_B-barrel_sf"/>
</dbReference>